<dbReference type="EMBL" id="LT629779">
    <property type="protein sequence ID" value="SDS74106.1"/>
    <property type="molecule type" value="Genomic_DNA"/>
</dbReference>
<evidence type="ECO:0000259" key="2">
    <source>
        <dbReference type="PROSITE" id="PS51736"/>
    </source>
</evidence>
<dbReference type="OrthoDB" id="4500247at2"/>
<dbReference type="InterPro" id="IPR036162">
    <property type="entry name" value="Resolvase-like_N_sf"/>
</dbReference>
<dbReference type="RefSeq" id="WP_091717674.1">
    <property type="nucleotide sequence ID" value="NZ_LT629779.1"/>
</dbReference>
<evidence type="ECO:0000256" key="1">
    <source>
        <dbReference type="SAM" id="MobiDB-lite"/>
    </source>
</evidence>
<dbReference type="Pfam" id="PF00239">
    <property type="entry name" value="Resolvase"/>
    <property type="match status" value="1"/>
</dbReference>
<dbReference type="AlphaFoldDB" id="A0A1H1UPH7"/>
<dbReference type="InterPro" id="IPR050639">
    <property type="entry name" value="SSR_resolvase"/>
</dbReference>
<feature type="compositionally biased region" description="Basic residues" evidence="1">
    <location>
        <begin position="139"/>
        <end position="148"/>
    </location>
</feature>
<dbReference type="PROSITE" id="PS51736">
    <property type="entry name" value="RECOMBINASES_3"/>
    <property type="match status" value="1"/>
</dbReference>
<dbReference type="InterPro" id="IPR011109">
    <property type="entry name" value="DNA_bind_recombinase_dom"/>
</dbReference>
<protein>
    <submittedName>
        <fullName evidence="4">Site-specific DNA recombinase</fullName>
    </submittedName>
</protein>
<evidence type="ECO:0000259" key="3">
    <source>
        <dbReference type="PROSITE" id="PS51737"/>
    </source>
</evidence>
<dbReference type="Pfam" id="PF13408">
    <property type="entry name" value="Zn_ribbon_recom"/>
    <property type="match status" value="1"/>
</dbReference>
<dbReference type="InterPro" id="IPR025827">
    <property type="entry name" value="Zn_ribbon_recom_dom"/>
</dbReference>
<dbReference type="Gene3D" id="3.90.1750.20">
    <property type="entry name" value="Putative Large Serine Recombinase, Chain B, Domain 2"/>
    <property type="match status" value="1"/>
</dbReference>
<accession>A0A1H1UPH7</accession>
<evidence type="ECO:0000313" key="4">
    <source>
        <dbReference type="EMBL" id="SDS74106.1"/>
    </source>
</evidence>
<feature type="domain" description="Recombinase" evidence="3">
    <location>
        <begin position="163"/>
        <end position="266"/>
    </location>
</feature>
<feature type="domain" description="Resolvase/invertase-type recombinase catalytic" evidence="2">
    <location>
        <begin position="6"/>
        <end position="154"/>
    </location>
</feature>
<dbReference type="PANTHER" id="PTHR30461">
    <property type="entry name" value="DNA-INVERTASE FROM LAMBDOID PROPHAGE"/>
    <property type="match status" value="1"/>
</dbReference>
<reference evidence="5" key="1">
    <citation type="submission" date="2016-10" db="EMBL/GenBank/DDBJ databases">
        <authorList>
            <person name="Varghese N."/>
            <person name="Submissions S."/>
        </authorList>
    </citation>
    <scope>NUCLEOTIDE SEQUENCE [LARGE SCALE GENOMIC DNA]</scope>
    <source>
        <strain evidence="5">IMMIB L-1606</strain>
    </source>
</reference>
<dbReference type="PROSITE" id="PS51737">
    <property type="entry name" value="RECOMBINASE_DNA_BIND"/>
    <property type="match status" value="1"/>
</dbReference>
<dbReference type="GO" id="GO:0000150">
    <property type="term" value="F:DNA strand exchange activity"/>
    <property type="evidence" value="ECO:0007669"/>
    <property type="project" value="InterPro"/>
</dbReference>
<dbReference type="Pfam" id="PF07508">
    <property type="entry name" value="Recombinase"/>
    <property type="match status" value="1"/>
</dbReference>
<dbReference type="InterPro" id="IPR006119">
    <property type="entry name" value="Resolv_N"/>
</dbReference>
<name>A0A1H1UPH7_9MICC</name>
<dbReference type="InterPro" id="IPR038109">
    <property type="entry name" value="DNA_bind_recomb_sf"/>
</dbReference>
<dbReference type="SMART" id="SM00857">
    <property type="entry name" value="Resolvase"/>
    <property type="match status" value="1"/>
</dbReference>
<dbReference type="Gene3D" id="3.40.50.1390">
    <property type="entry name" value="Resolvase, N-terminal catalytic domain"/>
    <property type="match status" value="1"/>
</dbReference>
<organism evidence="4 5">
    <name type="scientific">Pseudarthrobacter equi</name>
    <dbReference type="NCBI Taxonomy" id="728066"/>
    <lineage>
        <taxon>Bacteria</taxon>
        <taxon>Bacillati</taxon>
        <taxon>Actinomycetota</taxon>
        <taxon>Actinomycetes</taxon>
        <taxon>Micrococcales</taxon>
        <taxon>Micrococcaceae</taxon>
        <taxon>Pseudarthrobacter</taxon>
    </lineage>
</organism>
<sequence>MQKPGSAAIYARISSDQSGEALGVTRQLEDCRKLAADHGWTVGEEYVDNDISAFKGKPRPQYQRMLDDLAGGYRDAVIVYNMDRLTRQPMELEQFTRLCEQAGVTQVKSVTADIDLGNDDGLFMARILAAIASKESGRKSQRLQRKARQTAEQGLPNGGHHRPFGYEQDRMTVNEAEAEILRQAVARFLAGESSRSICVWLNEEGVQTTAGGQWQTMTLNAILKSGRIAGLREHKGIVVADAQWPAIITREQRQQILGHFETKRRTNTRAPRRYVLSGLLRCGKCGNKLFSAIRVDTRRYVCLSGPDHGGCGGIAIVAAPLEEFLAAGVLMRLDTIELSETLKGRRAADDRQSTLLESLEDDRNQMKELSELWAAKDISSAEWKAARGPIEARIKATERQLAQASNSTALDGLIGTGSQLKEQWETLNLDRQAAIIKAVLDYATIMPGTPGARSLDPARIQPVWQL</sequence>
<dbReference type="SUPFAM" id="SSF53041">
    <property type="entry name" value="Resolvase-like"/>
    <property type="match status" value="1"/>
</dbReference>
<dbReference type="GO" id="GO:0003677">
    <property type="term" value="F:DNA binding"/>
    <property type="evidence" value="ECO:0007669"/>
    <property type="project" value="InterPro"/>
</dbReference>
<dbReference type="CDD" id="cd00338">
    <property type="entry name" value="Ser_Recombinase"/>
    <property type="match status" value="1"/>
</dbReference>
<evidence type="ECO:0000313" key="5">
    <source>
        <dbReference type="Proteomes" id="UP000198751"/>
    </source>
</evidence>
<dbReference type="PANTHER" id="PTHR30461:SF23">
    <property type="entry name" value="DNA RECOMBINASE-RELATED"/>
    <property type="match status" value="1"/>
</dbReference>
<proteinExistence type="predicted"/>
<gene>
    <name evidence="4" type="ORF">SAMN04489743_0742</name>
</gene>
<keyword evidence="5" id="KW-1185">Reference proteome</keyword>
<feature type="region of interest" description="Disordered" evidence="1">
    <location>
        <begin position="138"/>
        <end position="164"/>
    </location>
</feature>
<dbReference type="Proteomes" id="UP000198751">
    <property type="component" value="Chromosome I"/>
</dbReference>